<evidence type="ECO:0000256" key="1">
    <source>
        <dbReference type="ARBA" id="ARBA00023236"/>
    </source>
</evidence>
<gene>
    <name evidence="4" type="ORF">ETD86_41585</name>
</gene>
<evidence type="ECO:0000313" key="4">
    <source>
        <dbReference type="EMBL" id="TMR09929.1"/>
    </source>
</evidence>
<keyword evidence="1" id="KW-0227">DNA damage</keyword>
<evidence type="ECO:0000259" key="3">
    <source>
        <dbReference type="Pfam" id="PF13304"/>
    </source>
</evidence>
<dbReference type="InterPro" id="IPR003959">
    <property type="entry name" value="ATPase_AAA_core"/>
</dbReference>
<dbReference type="Pfam" id="PF13304">
    <property type="entry name" value="AAA_21"/>
    <property type="match status" value="1"/>
</dbReference>
<protein>
    <recommendedName>
        <fullName evidence="3">ATPase AAA-type core domain-containing protein</fullName>
    </recommendedName>
</protein>
<comment type="caution">
    <text evidence="4">The sequence shown here is derived from an EMBL/GenBank/DDBJ whole genome shotgun (WGS) entry which is preliminary data.</text>
</comment>
<name>A0A5S4F227_9ACTN</name>
<dbReference type="PIRSF" id="PIRSF029347">
    <property type="entry name" value="RecF"/>
    <property type="match status" value="1"/>
</dbReference>
<proteinExistence type="predicted"/>
<dbReference type="RefSeq" id="WP_138672130.1">
    <property type="nucleotide sequence ID" value="NZ_VCKY01000210.1"/>
</dbReference>
<dbReference type="PANTHER" id="PTHR32182">
    <property type="entry name" value="DNA REPLICATION AND REPAIR PROTEIN RECF"/>
    <property type="match status" value="1"/>
</dbReference>
<feature type="region of interest" description="Disordered" evidence="2">
    <location>
        <begin position="397"/>
        <end position="428"/>
    </location>
</feature>
<dbReference type="OrthoDB" id="104167at2"/>
<evidence type="ECO:0000313" key="5">
    <source>
        <dbReference type="Proteomes" id="UP000309128"/>
    </source>
</evidence>
<reference evidence="4 5" key="1">
    <citation type="submission" date="2019-05" db="EMBL/GenBank/DDBJ databases">
        <title>Draft genome sequence of Nonomuraea turkmeniaca DSM 43926.</title>
        <authorList>
            <person name="Saricaoglu S."/>
            <person name="Isik K."/>
        </authorList>
    </citation>
    <scope>NUCLEOTIDE SEQUENCE [LARGE SCALE GENOMIC DNA]</scope>
    <source>
        <strain evidence="4 5">DSM 43926</strain>
    </source>
</reference>
<dbReference type="GO" id="GO:0000731">
    <property type="term" value="P:DNA synthesis involved in DNA repair"/>
    <property type="evidence" value="ECO:0007669"/>
    <property type="project" value="TreeGrafter"/>
</dbReference>
<dbReference type="GO" id="GO:0009432">
    <property type="term" value="P:SOS response"/>
    <property type="evidence" value="ECO:0007669"/>
    <property type="project" value="UniProtKB-KW"/>
</dbReference>
<organism evidence="4 5">
    <name type="scientific">Nonomuraea turkmeniaca</name>
    <dbReference type="NCBI Taxonomy" id="103838"/>
    <lineage>
        <taxon>Bacteria</taxon>
        <taxon>Bacillati</taxon>
        <taxon>Actinomycetota</taxon>
        <taxon>Actinomycetes</taxon>
        <taxon>Streptosporangiales</taxon>
        <taxon>Streptosporangiaceae</taxon>
        <taxon>Nonomuraea</taxon>
    </lineage>
</organism>
<accession>A0A5S4F227</accession>
<sequence>MSSTPETASPFIFRVRVRGFRSIAECDVRLGPLTVLAGFNAAGKSNFLDVLRFVSDALGTSPGRALAARGGLDRVLCHAPEAGVIAEAFSIDLDLRLSDEEGRPVGATYGLEIGRGKTERAAPVLLKEQCRVELADGATEWFLSTPEKFTGSALIYSGERAAQKNRDRLFLPASVFDTPFRAVETALLGMRFYEFDTETLRGIDDDTERHTVLGPRGEHLGHVLGALAESAPEVKDYVDTSVRAIVPQCLGVDERREGEFSTVQARFWAGDPVLGFWTAAGTPAADEGQPHVQVFRRQELSDGTLRAAGVVVALAQPGVLTGDISLVAIEEPEIAIHPANVGALFGDMHAASTRTQVIVTTQSSDLLDSEEIKPDHLRIVEMHRGVSVIGELDEHTKTYLGSTKPPGPLPDMHRQGQLRPANAPEERP</sequence>
<feature type="domain" description="ATPase AAA-type core" evidence="3">
    <location>
        <begin position="298"/>
        <end position="368"/>
    </location>
</feature>
<dbReference type="GO" id="GO:0006302">
    <property type="term" value="P:double-strand break repair"/>
    <property type="evidence" value="ECO:0007669"/>
    <property type="project" value="TreeGrafter"/>
</dbReference>
<dbReference type="Gene3D" id="3.40.50.300">
    <property type="entry name" value="P-loop containing nucleotide triphosphate hydrolases"/>
    <property type="match status" value="2"/>
</dbReference>
<keyword evidence="1" id="KW-0742">SOS response</keyword>
<dbReference type="GO" id="GO:0016887">
    <property type="term" value="F:ATP hydrolysis activity"/>
    <property type="evidence" value="ECO:0007669"/>
    <property type="project" value="InterPro"/>
</dbReference>
<evidence type="ECO:0000256" key="2">
    <source>
        <dbReference type="SAM" id="MobiDB-lite"/>
    </source>
</evidence>
<dbReference type="InterPro" id="IPR014555">
    <property type="entry name" value="RecF-like"/>
</dbReference>
<dbReference type="PANTHER" id="PTHR32182:SF22">
    <property type="entry name" value="ATP-DEPENDENT ENDONUCLEASE, OLD FAMILY-RELATED"/>
    <property type="match status" value="1"/>
</dbReference>
<dbReference type="AlphaFoldDB" id="A0A5S4F227"/>
<dbReference type="GO" id="GO:0005524">
    <property type="term" value="F:ATP binding"/>
    <property type="evidence" value="ECO:0007669"/>
    <property type="project" value="InterPro"/>
</dbReference>
<dbReference type="Proteomes" id="UP000309128">
    <property type="component" value="Unassembled WGS sequence"/>
</dbReference>
<keyword evidence="5" id="KW-1185">Reference proteome</keyword>
<dbReference type="EMBL" id="VCKY01000210">
    <property type="protein sequence ID" value="TMR09929.1"/>
    <property type="molecule type" value="Genomic_DNA"/>
</dbReference>
<dbReference type="InterPro" id="IPR027417">
    <property type="entry name" value="P-loop_NTPase"/>
</dbReference>
<dbReference type="SUPFAM" id="SSF52540">
    <property type="entry name" value="P-loop containing nucleoside triphosphate hydrolases"/>
    <property type="match status" value="1"/>
</dbReference>